<evidence type="ECO:0000313" key="7">
    <source>
        <dbReference type="EMBL" id="NEA19024.1"/>
    </source>
</evidence>
<dbReference type="PANTHER" id="PTHR43553:SF24">
    <property type="entry name" value="ENERGY-COUPLING FACTOR TRANSPORTER ATP-BINDING PROTEIN ECFA1"/>
    <property type="match status" value="1"/>
</dbReference>
<reference evidence="7 8" key="1">
    <citation type="submission" date="2020-01" db="EMBL/GenBank/DDBJ databases">
        <title>Insect and environment-associated Actinomycetes.</title>
        <authorList>
            <person name="Currrie C."/>
            <person name="Chevrette M."/>
            <person name="Carlson C."/>
            <person name="Stubbendieck R."/>
            <person name="Wendt-Pienkowski E."/>
        </authorList>
    </citation>
    <scope>NUCLEOTIDE SEQUENCE [LARGE SCALE GENOMIC DNA]</scope>
    <source>
        <strain evidence="7 8">SID11342</strain>
    </source>
</reference>
<sequence length="290" mass="31271">MNMTAPALAVTGLTVRYEGAERRALDEVGLVVAPGEILGILGPTGAGKSTLLQCLSGVIPHHEDNAAMRGDIEVFGRPLGDFAGLSEITETVGLVMQDPEVQLVNTVVREELVWGMENRGIPVPEIERRLRRATDLFDIGGLLDRFTHALSGGEKQRVVVASVFCLSPRIMLLDEPTSELDPAGTEGVMDAVRVLADEGVTVIVVEHKIEELAVYADRLVAMRDGRVEAAGTPREVLMGPAAPDRPQVLDIALRLRERGHWDAELPLSVPAAVAGWQAMTHAPHSDRNHS</sequence>
<dbReference type="InterPro" id="IPR015856">
    <property type="entry name" value="ABC_transpr_CbiO/EcfA_su"/>
</dbReference>
<dbReference type="InterPro" id="IPR017871">
    <property type="entry name" value="ABC_transporter-like_CS"/>
</dbReference>
<comment type="similarity">
    <text evidence="1">Belongs to the ABC transporter superfamily.</text>
</comment>
<dbReference type="PROSITE" id="PS50893">
    <property type="entry name" value="ABC_TRANSPORTER_2"/>
    <property type="match status" value="1"/>
</dbReference>
<dbReference type="InterPro" id="IPR003593">
    <property type="entry name" value="AAA+_ATPase"/>
</dbReference>
<dbReference type="SMART" id="SM00382">
    <property type="entry name" value="AAA"/>
    <property type="match status" value="1"/>
</dbReference>
<protein>
    <submittedName>
        <fullName evidence="6 7">ABC transporter ATP-binding protein</fullName>
    </submittedName>
</protein>
<dbReference type="Proteomes" id="UP000735541">
    <property type="component" value="Unassembled WGS sequence"/>
</dbReference>
<dbReference type="PANTHER" id="PTHR43553">
    <property type="entry name" value="HEAVY METAL TRANSPORTER"/>
    <property type="match status" value="1"/>
</dbReference>
<dbReference type="GO" id="GO:0016887">
    <property type="term" value="F:ATP hydrolysis activity"/>
    <property type="evidence" value="ECO:0007669"/>
    <property type="project" value="InterPro"/>
</dbReference>
<evidence type="ECO:0000256" key="4">
    <source>
        <dbReference type="ARBA" id="ARBA00022840"/>
    </source>
</evidence>
<name>A0A6N9U5B4_STRHA</name>
<dbReference type="AlphaFoldDB" id="A0A6N9U5B4"/>
<dbReference type="Proteomes" id="UP000471293">
    <property type="component" value="Unassembled WGS sequence"/>
</dbReference>
<accession>A0A6N9U5B4</accession>
<evidence type="ECO:0000313" key="9">
    <source>
        <dbReference type="Proteomes" id="UP000735541"/>
    </source>
</evidence>
<dbReference type="EMBL" id="JAHUVW010000001">
    <property type="protein sequence ID" value="MBV7671764.1"/>
    <property type="molecule type" value="Genomic_DNA"/>
</dbReference>
<feature type="domain" description="ABC transporter" evidence="5">
    <location>
        <begin position="8"/>
        <end position="249"/>
    </location>
</feature>
<dbReference type="CDD" id="cd03225">
    <property type="entry name" value="ABC_cobalt_CbiO_domain1"/>
    <property type="match status" value="1"/>
</dbReference>
<reference evidence="6 9" key="2">
    <citation type="submission" date="2021-07" db="EMBL/GenBank/DDBJ databases">
        <title>Sequencing Streptomyces halstedii LGO-A4 genome an citrus endophytic actinomycete.</title>
        <authorList>
            <person name="Samborskyy M."/>
            <person name="Scott N."/>
            <person name="Deglau R."/>
            <person name="Dickens S."/>
            <person name="Oliveira L.G."/>
        </authorList>
    </citation>
    <scope>NUCLEOTIDE SEQUENCE [LARGE SCALE GENOMIC DNA]</scope>
    <source>
        <strain evidence="6 9">LGO-A4</strain>
    </source>
</reference>
<dbReference type="InterPro" id="IPR027417">
    <property type="entry name" value="P-loop_NTPase"/>
</dbReference>
<evidence type="ECO:0000256" key="1">
    <source>
        <dbReference type="ARBA" id="ARBA00005417"/>
    </source>
</evidence>
<comment type="caution">
    <text evidence="7">The sequence shown here is derived from an EMBL/GenBank/DDBJ whole genome shotgun (WGS) entry which is preliminary data.</text>
</comment>
<dbReference type="EMBL" id="JAAGLQ010000571">
    <property type="protein sequence ID" value="NEA19024.1"/>
    <property type="molecule type" value="Genomic_DNA"/>
</dbReference>
<evidence type="ECO:0000256" key="3">
    <source>
        <dbReference type="ARBA" id="ARBA00022741"/>
    </source>
</evidence>
<dbReference type="PROSITE" id="PS00211">
    <property type="entry name" value="ABC_TRANSPORTER_1"/>
    <property type="match status" value="1"/>
</dbReference>
<dbReference type="SUPFAM" id="SSF52540">
    <property type="entry name" value="P-loop containing nucleoside triphosphate hydrolases"/>
    <property type="match status" value="1"/>
</dbReference>
<evidence type="ECO:0000256" key="2">
    <source>
        <dbReference type="ARBA" id="ARBA00022448"/>
    </source>
</evidence>
<dbReference type="GO" id="GO:0043190">
    <property type="term" value="C:ATP-binding cassette (ABC) transporter complex"/>
    <property type="evidence" value="ECO:0007669"/>
    <property type="project" value="TreeGrafter"/>
</dbReference>
<dbReference type="GO" id="GO:0005524">
    <property type="term" value="F:ATP binding"/>
    <property type="evidence" value="ECO:0007669"/>
    <property type="project" value="UniProtKB-KW"/>
</dbReference>
<proteinExistence type="inferred from homology"/>
<dbReference type="InterPro" id="IPR003439">
    <property type="entry name" value="ABC_transporter-like_ATP-bd"/>
</dbReference>
<evidence type="ECO:0000259" key="5">
    <source>
        <dbReference type="PROSITE" id="PS50893"/>
    </source>
</evidence>
<gene>
    <name evidence="7" type="ORF">G3I29_26700</name>
    <name evidence="6" type="ORF">STHAL_20155</name>
</gene>
<dbReference type="GO" id="GO:0042626">
    <property type="term" value="F:ATPase-coupled transmembrane transporter activity"/>
    <property type="evidence" value="ECO:0007669"/>
    <property type="project" value="TreeGrafter"/>
</dbReference>
<evidence type="ECO:0000313" key="6">
    <source>
        <dbReference type="EMBL" id="MBV7671764.1"/>
    </source>
</evidence>
<dbReference type="Gene3D" id="3.40.50.300">
    <property type="entry name" value="P-loop containing nucleotide triphosphate hydrolases"/>
    <property type="match status" value="1"/>
</dbReference>
<organism evidence="7 8">
    <name type="scientific">Streptomyces halstedii</name>
    <dbReference type="NCBI Taxonomy" id="1944"/>
    <lineage>
        <taxon>Bacteria</taxon>
        <taxon>Bacillati</taxon>
        <taxon>Actinomycetota</taxon>
        <taxon>Actinomycetes</taxon>
        <taxon>Kitasatosporales</taxon>
        <taxon>Streptomycetaceae</taxon>
        <taxon>Streptomyces</taxon>
    </lineage>
</organism>
<dbReference type="InterPro" id="IPR050095">
    <property type="entry name" value="ECF_ABC_transporter_ATP-bd"/>
</dbReference>
<keyword evidence="9" id="KW-1185">Reference proteome</keyword>
<keyword evidence="2" id="KW-0813">Transport</keyword>
<keyword evidence="4 7" id="KW-0067">ATP-binding</keyword>
<dbReference type="Pfam" id="PF00005">
    <property type="entry name" value="ABC_tran"/>
    <property type="match status" value="1"/>
</dbReference>
<keyword evidence="3" id="KW-0547">Nucleotide-binding</keyword>
<evidence type="ECO:0000313" key="8">
    <source>
        <dbReference type="Proteomes" id="UP000471293"/>
    </source>
</evidence>